<dbReference type="Pfam" id="PF08281">
    <property type="entry name" value="Sigma70_r4_2"/>
    <property type="match status" value="1"/>
</dbReference>
<gene>
    <name evidence="7" type="ORF">GJU39_06160</name>
</gene>
<dbReference type="PANTHER" id="PTHR43133">
    <property type="entry name" value="RNA POLYMERASE ECF-TYPE SIGMA FACTO"/>
    <property type="match status" value="1"/>
</dbReference>
<evidence type="ECO:0000259" key="5">
    <source>
        <dbReference type="Pfam" id="PF04542"/>
    </source>
</evidence>
<dbReference type="InterPro" id="IPR014284">
    <property type="entry name" value="RNA_pol_sigma-70_dom"/>
</dbReference>
<feature type="domain" description="RNA polymerase sigma-70 region 2" evidence="5">
    <location>
        <begin position="26"/>
        <end position="79"/>
    </location>
</feature>
<dbReference type="SUPFAM" id="SSF88946">
    <property type="entry name" value="Sigma2 domain of RNA polymerase sigma factors"/>
    <property type="match status" value="1"/>
</dbReference>
<evidence type="ECO:0000256" key="3">
    <source>
        <dbReference type="ARBA" id="ARBA00023082"/>
    </source>
</evidence>
<dbReference type="InterPro" id="IPR039425">
    <property type="entry name" value="RNA_pol_sigma-70-like"/>
</dbReference>
<dbReference type="Pfam" id="PF04542">
    <property type="entry name" value="Sigma70_r2"/>
    <property type="match status" value="1"/>
</dbReference>
<sequence>MPNSNHSDLELLNRILYNDEKAFNLLFERHWLRVYAVSFRYVKDEELALEISHDIFLNIWNKRHSLKISSFRSYVVTSASYHGIRKSQQKKAIPLKYVESYEFEGDGLLMDHPSITNAGDEKMLIAELDQKVKISLEELPLRCREIYLLSRQDHLSITESAEKLDISKRTVENQLTIALKHLRAMLKYTGVLFF</sequence>
<keyword evidence="2" id="KW-0805">Transcription regulation</keyword>
<dbReference type="NCBIfam" id="TIGR02937">
    <property type="entry name" value="sigma70-ECF"/>
    <property type="match status" value="1"/>
</dbReference>
<dbReference type="InterPro" id="IPR007627">
    <property type="entry name" value="RNA_pol_sigma70_r2"/>
</dbReference>
<keyword evidence="8" id="KW-1185">Reference proteome</keyword>
<dbReference type="EMBL" id="WKKH01000006">
    <property type="protein sequence ID" value="MRX75669.1"/>
    <property type="molecule type" value="Genomic_DNA"/>
</dbReference>
<dbReference type="InterPro" id="IPR013249">
    <property type="entry name" value="RNA_pol_sigma70_r4_t2"/>
</dbReference>
<dbReference type="OrthoDB" id="665981at2"/>
<protein>
    <submittedName>
        <fullName evidence="7">Sigma-70 family RNA polymerase sigma factor</fullName>
    </submittedName>
</protein>
<dbReference type="PANTHER" id="PTHR43133:SF46">
    <property type="entry name" value="RNA POLYMERASE SIGMA-70 FACTOR ECF SUBFAMILY"/>
    <property type="match status" value="1"/>
</dbReference>
<name>A0A7K0FXI3_9SPHI</name>
<comment type="similarity">
    <text evidence="1">Belongs to the sigma-70 factor family. ECF subfamily.</text>
</comment>
<dbReference type="RefSeq" id="WP_154279826.1">
    <property type="nucleotide sequence ID" value="NZ_JBHUJQ010000001.1"/>
</dbReference>
<evidence type="ECO:0000256" key="2">
    <source>
        <dbReference type="ARBA" id="ARBA00023015"/>
    </source>
</evidence>
<evidence type="ECO:0000313" key="8">
    <source>
        <dbReference type="Proteomes" id="UP000487757"/>
    </source>
</evidence>
<proteinExistence type="inferred from homology"/>
<organism evidence="7 8">
    <name type="scientific">Pedobacter petrophilus</name>
    <dbReference type="NCBI Taxonomy" id="1908241"/>
    <lineage>
        <taxon>Bacteria</taxon>
        <taxon>Pseudomonadati</taxon>
        <taxon>Bacteroidota</taxon>
        <taxon>Sphingobacteriia</taxon>
        <taxon>Sphingobacteriales</taxon>
        <taxon>Sphingobacteriaceae</taxon>
        <taxon>Pedobacter</taxon>
    </lineage>
</organism>
<keyword evidence="3" id="KW-0731">Sigma factor</keyword>
<dbReference type="Proteomes" id="UP000487757">
    <property type="component" value="Unassembled WGS sequence"/>
</dbReference>
<dbReference type="SUPFAM" id="SSF88659">
    <property type="entry name" value="Sigma3 and sigma4 domains of RNA polymerase sigma factors"/>
    <property type="match status" value="1"/>
</dbReference>
<evidence type="ECO:0000256" key="4">
    <source>
        <dbReference type="ARBA" id="ARBA00023163"/>
    </source>
</evidence>
<dbReference type="GO" id="GO:0016987">
    <property type="term" value="F:sigma factor activity"/>
    <property type="evidence" value="ECO:0007669"/>
    <property type="project" value="UniProtKB-KW"/>
</dbReference>
<dbReference type="Gene3D" id="1.10.1740.10">
    <property type="match status" value="1"/>
</dbReference>
<evidence type="ECO:0000256" key="1">
    <source>
        <dbReference type="ARBA" id="ARBA00010641"/>
    </source>
</evidence>
<dbReference type="GO" id="GO:0006352">
    <property type="term" value="P:DNA-templated transcription initiation"/>
    <property type="evidence" value="ECO:0007669"/>
    <property type="project" value="InterPro"/>
</dbReference>
<reference evidence="7 8" key="1">
    <citation type="submission" date="2019-11" db="EMBL/GenBank/DDBJ databases">
        <title>Pedobacter petrophilus genome.</title>
        <authorList>
            <person name="Feldbauer M.J."/>
            <person name="Newman J.D."/>
        </authorList>
    </citation>
    <scope>NUCLEOTIDE SEQUENCE [LARGE SCALE GENOMIC DNA]</scope>
    <source>
        <strain evidence="7 8">LMG 29686</strain>
    </source>
</reference>
<keyword evidence="4" id="KW-0804">Transcription</keyword>
<dbReference type="InterPro" id="IPR036388">
    <property type="entry name" value="WH-like_DNA-bd_sf"/>
</dbReference>
<dbReference type="Gene3D" id="1.10.10.10">
    <property type="entry name" value="Winged helix-like DNA-binding domain superfamily/Winged helix DNA-binding domain"/>
    <property type="match status" value="1"/>
</dbReference>
<dbReference type="GO" id="GO:0003677">
    <property type="term" value="F:DNA binding"/>
    <property type="evidence" value="ECO:0007669"/>
    <property type="project" value="InterPro"/>
</dbReference>
<dbReference type="InterPro" id="IPR013324">
    <property type="entry name" value="RNA_pol_sigma_r3/r4-like"/>
</dbReference>
<comment type="caution">
    <text evidence="7">The sequence shown here is derived from an EMBL/GenBank/DDBJ whole genome shotgun (WGS) entry which is preliminary data.</text>
</comment>
<dbReference type="InterPro" id="IPR013325">
    <property type="entry name" value="RNA_pol_sigma_r2"/>
</dbReference>
<accession>A0A7K0FXI3</accession>
<evidence type="ECO:0000259" key="6">
    <source>
        <dbReference type="Pfam" id="PF08281"/>
    </source>
</evidence>
<dbReference type="AlphaFoldDB" id="A0A7K0FXI3"/>
<feature type="domain" description="RNA polymerase sigma factor 70 region 4 type 2" evidence="6">
    <location>
        <begin position="136"/>
        <end position="182"/>
    </location>
</feature>
<evidence type="ECO:0000313" key="7">
    <source>
        <dbReference type="EMBL" id="MRX75669.1"/>
    </source>
</evidence>